<keyword evidence="2" id="KW-1185">Reference proteome</keyword>
<evidence type="ECO:0000313" key="1">
    <source>
        <dbReference type="EMBL" id="KRY88188.1"/>
    </source>
</evidence>
<reference evidence="1 2" key="1">
    <citation type="submission" date="2015-01" db="EMBL/GenBank/DDBJ databases">
        <title>Evolution of Trichinella species and genotypes.</title>
        <authorList>
            <person name="Korhonen P.K."/>
            <person name="Edoardo P."/>
            <person name="Giuseppe L.R."/>
            <person name="Gasser R.B."/>
        </authorList>
    </citation>
    <scope>NUCLEOTIDE SEQUENCE [LARGE SCALE GENOMIC DNA]</scope>
    <source>
        <strain evidence="1">ISS470</strain>
    </source>
</reference>
<dbReference type="AlphaFoldDB" id="A0A0V1FQG8"/>
<organism evidence="1 2">
    <name type="scientific">Trichinella pseudospiralis</name>
    <name type="common">Parasitic roundworm</name>
    <dbReference type="NCBI Taxonomy" id="6337"/>
    <lineage>
        <taxon>Eukaryota</taxon>
        <taxon>Metazoa</taxon>
        <taxon>Ecdysozoa</taxon>
        <taxon>Nematoda</taxon>
        <taxon>Enoplea</taxon>
        <taxon>Dorylaimia</taxon>
        <taxon>Trichinellida</taxon>
        <taxon>Trichinellidae</taxon>
        <taxon>Trichinella</taxon>
    </lineage>
</organism>
<evidence type="ECO:0000313" key="2">
    <source>
        <dbReference type="Proteomes" id="UP000054995"/>
    </source>
</evidence>
<name>A0A0V1FQG8_TRIPS</name>
<dbReference type="EMBL" id="JYDT01000045">
    <property type="protein sequence ID" value="KRY88188.1"/>
    <property type="molecule type" value="Genomic_DNA"/>
</dbReference>
<proteinExistence type="predicted"/>
<dbReference type="Proteomes" id="UP000054995">
    <property type="component" value="Unassembled WGS sequence"/>
</dbReference>
<sequence length="84" mass="9502">MKCSVIIAINRYSFPTTKSYLTLTAPKMRALFKFLCIVVSQGRKSIAAGWYGFQVIEQEKKIGRTNLSIENVQMVISIKNVLCI</sequence>
<protein>
    <submittedName>
        <fullName evidence="1">Uncharacterized protein</fullName>
    </submittedName>
</protein>
<comment type="caution">
    <text evidence="1">The sequence shown here is derived from an EMBL/GenBank/DDBJ whole genome shotgun (WGS) entry which is preliminary data.</text>
</comment>
<gene>
    <name evidence="1" type="ORF">T4D_5469</name>
</gene>
<accession>A0A0V1FQG8</accession>